<protein>
    <submittedName>
        <fullName evidence="1">Uncharacterized protein</fullName>
    </submittedName>
</protein>
<sequence>MKDFFQDFFTKNITNNDNRTFNNNIVIEGQNNPFEKTKDEEHLGRLKSVYEITIATRNLEIGQLVQRNNFFMIFQGVLFACLIYSSNTVPYVHLILCSVGFYVAYSQTAVAAGAKYWQEFWEKKLETIEQHLLKFYKKDDKNLAVDSNLTEFYQLFSTEQSEINGDVIKQLDRNTDNNSFTSKVNNFWSLNLNRSFINYFTFLKVIYSRELILAKPSVSKIPIRVGRFFMIAWGLLFISTLWFPNKWLENKNLNESFLRGFPTHKEAAKQEIYFSADKPISNTAIPLNIQIKDLEKINKNQRINIELSINGQKIEAKGVIK</sequence>
<dbReference type="EMBL" id="CP029397">
    <property type="protein sequence ID" value="AWL29526.1"/>
    <property type="molecule type" value="Genomic_DNA"/>
</dbReference>
<dbReference type="Pfam" id="PF24838">
    <property type="entry name" value="8xMP"/>
    <property type="match status" value="1"/>
</dbReference>
<dbReference type="AlphaFoldDB" id="A0A2S2FEX7"/>
<dbReference type="Proteomes" id="UP000245977">
    <property type="component" value="Chromosome"/>
</dbReference>
<gene>
    <name evidence="1" type="ORF">DJ533_13545</name>
</gene>
<dbReference type="STRING" id="1871111.GCA_001704615_00752"/>
<evidence type="ECO:0000313" key="1">
    <source>
        <dbReference type="EMBL" id="AWL29526.1"/>
    </source>
</evidence>
<proteinExistence type="predicted"/>
<organism evidence="1 2">
    <name type="scientific">Acinetobacter defluvii</name>
    <dbReference type="NCBI Taxonomy" id="1871111"/>
    <lineage>
        <taxon>Bacteria</taxon>
        <taxon>Pseudomonadati</taxon>
        <taxon>Pseudomonadota</taxon>
        <taxon>Gammaproteobacteria</taxon>
        <taxon>Moraxellales</taxon>
        <taxon>Moraxellaceae</taxon>
        <taxon>Acinetobacter</taxon>
    </lineage>
</organism>
<dbReference type="RefSeq" id="WP_065994647.1">
    <property type="nucleotide sequence ID" value="NZ_CP029397.2"/>
</dbReference>
<dbReference type="InterPro" id="IPR056918">
    <property type="entry name" value="8xMP"/>
</dbReference>
<keyword evidence="2" id="KW-1185">Reference proteome</keyword>
<accession>A0A2S2FEX7</accession>
<evidence type="ECO:0000313" key="2">
    <source>
        <dbReference type="Proteomes" id="UP000245977"/>
    </source>
</evidence>
<name>A0A2S2FEX7_9GAMM</name>
<dbReference type="OrthoDB" id="9153185at2"/>
<dbReference type="KEGG" id="adv:DJ533_13545"/>
<reference evidence="1" key="1">
    <citation type="submission" date="2019-08" db="EMBL/GenBank/DDBJ databases">
        <title>The complete genome of Acinetobacter defluvii strain WCHAD010030.</title>
        <authorList>
            <person name="Hu Y."/>
            <person name="Qin J."/>
            <person name="Feng Y."/>
            <person name="Zong Z."/>
        </authorList>
    </citation>
    <scope>NUCLEOTIDE SEQUENCE</scope>
    <source>
        <strain evidence="1">WCHA30</strain>
    </source>
</reference>